<dbReference type="SMART" id="SM00473">
    <property type="entry name" value="PAN_AP"/>
    <property type="match status" value="1"/>
</dbReference>
<dbReference type="GO" id="GO:0005524">
    <property type="term" value="F:ATP binding"/>
    <property type="evidence" value="ECO:0007669"/>
    <property type="project" value="UniProtKB-KW"/>
</dbReference>
<dbReference type="InterPro" id="IPR001480">
    <property type="entry name" value="Bulb-type_lectin_dom"/>
</dbReference>
<dbReference type="PROSITE" id="PS50948">
    <property type="entry name" value="PAN"/>
    <property type="match status" value="1"/>
</dbReference>
<dbReference type="InterPro" id="IPR036426">
    <property type="entry name" value="Bulb-type_lectin_dom_sf"/>
</dbReference>
<feature type="domain" description="Apple" evidence="15">
    <location>
        <begin position="354"/>
        <end position="435"/>
    </location>
</feature>
<dbReference type="SUPFAM" id="SSF56112">
    <property type="entry name" value="Protein kinase-like (PK-like)"/>
    <property type="match status" value="1"/>
</dbReference>
<evidence type="ECO:0000256" key="2">
    <source>
        <dbReference type="ARBA" id="ARBA00022679"/>
    </source>
</evidence>
<accession>A0AAV8T420</accession>
<evidence type="ECO:0000256" key="3">
    <source>
        <dbReference type="ARBA" id="ARBA00022729"/>
    </source>
</evidence>
<proteinExistence type="inferred from homology"/>
<protein>
    <recommendedName>
        <fullName evidence="11">Receptor-like serine/threonine-protein kinase</fullName>
        <ecNumber evidence="11">2.7.11.1</ecNumber>
    </recommendedName>
</protein>
<evidence type="ECO:0000256" key="6">
    <source>
        <dbReference type="ARBA" id="ARBA00022840"/>
    </source>
</evidence>
<feature type="transmembrane region" description="Helical" evidence="12">
    <location>
        <begin position="452"/>
        <end position="476"/>
    </location>
</feature>
<dbReference type="Proteomes" id="UP001159364">
    <property type="component" value="Linkage Group LG06"/>
</dbReference>
<gene>
    <name evidence="16" type="ORF">K2173_001634</name>
</gene>
<evidence type="ECO:0000259" key="14">
    <source>
        <dbReference type="PROSITE" id="PS50927"/>
    </source>
</evidence>
<keyword evidence="6 11" id="KW-0067">ATP-binding</keyword>
<evidence type="ECO:0000313" key="16">
    <source>
        <dbReference type="EMBL" id="KAJ8761500.1"/>
    </source>
</evidence>
<keyword evidence="7" id="KW-1015">Disulfide bond</keyword>
<keyword evidence="12" id="KW-1133">Transmembrane helix</keyword>
<dbReference type="Pfam" id="PF01453">
    <property type="entry name" value="B_lectin"/>
    <property type="match status" value="1"/>
</dbReference>
<evidence type="ECO:0000256" key="1">
    <source>
        <dbReference type="ARBA" id="ARBA00022527"/>
    </source>
</evidence>
<dbReference type="InterPro" id="IPR008271">
    <property type="entry name" value="Ser/Thr_kinase_AS"/>
</dbReference>
<dbReference type="Pfam" id="PF00954">
    <property type="entry name" value="S_locus_glycop"/>
    <property type="match status" value="1"/>
</dbReference>
<dbReference type="FunFam" id="1.10.510.10:FF:000060">
    <property type="entry name" value="G-type lectin S-receptor-like serine/threonine-protein kinase"/>
    <property type="match status" value="1"/>
</dbReference>
<dbReference type="SMART" id="SM00220">
    <property type="entry name" value="S_TKc"/>
    <property type="match status" value="1"/>
</dbReference>
<dbReference type="FunFam" id="3.30.200.20:FF:000195">
    <property type="entry name" value="G-type lectin S-receptor-like serine/threonine-protein kinase"/>
    <property type="match status" value="1"/>
</dbReference>
<dbReference type="PIRSF" id="PIRSF000641">
    <property type="entry name" value="SRK"/>
    <property type="match status" value="1"/>
</dbReference>
<evidence type="ECO:0000259" key="15">
    <source>
        <dbReference type="PROSITE" id="PS50948"/>
    </source>
</evidence>
<evidence type="ECO:0000256" key="5">
    <source>
        <dbReference type="ARBA" id="ARBA00022777"/>
    </source>
</evidence>
<dbReference type="Gene3D" id="1.10.510.10">
    <property type="entry name" value="Transferase(Phosphotransferase) domain 1"/>
    <property type="match status" value="1"/>
</dbReference>
<keyword evidence="12" id="KW-0812">Transmembrane</keyword>
<keyword evidence="8" id="KW-0325">Glycoprotein</keyword>
<keyword evidence="3" id="KW-0732">Signal</keyword>
<evidence type="ECO:0000256" key="9">
    <source>
        <dbReference type="ARBA" id="ARBA00047899"/>
    </source>
</evidence>
<keyword evidence="1 11" id="KW-0723">Serine/threonine-protein kinase</keyword>
<dbReference type="PROSITE" id="PS50011">
    <property type="entry name" value="PROTEIN_KINASE_DOM"/>
    <property type="match status" value="1"/>
</dbReference>
<comment type="similarity">
    <text evidence="11">Belongs to the protein kinase superfamily. Ser/Thr protein kinase family.</text>
</comment>
<dbReference type="PROSITE" id="PS00108">
    <property type="entry name" value="PROTEIN_KINASE_ST"/>
    <property type="match status" value="1"/>
</dbReference>
<dbReference type="Gene3D" id="3.30.200.20">
    <property type="entry name" value="Phosphorylase Kinase, domain 1"/>
    <property type="match status" value="1"/>
</dbReference>
<evidence type="ECO:0000256" key="11">
    <source>
        <dbReference type="PIRNR" id="PIRNR000641"/>
    </source>
</evidence>
<dbReference type="SMART" id="SM00108">
    <property type="entry name" value="B_lectin"/>
    <property type="match status" value="1"/>
</dbReference>
<organism evidence="16 17">
    <name type="scientific">Erythroxylum novogranatense</name>
    <dbReference type="NCBI Taxonomy" id="1862640"/>
    <lineage>
        <taxon>Eukaryota</taxon>
        <taxon>Viridiplantae</taxon>
        <taxon>Streptophyta</taxon>
        <taxon>Embryophyta</taxon>
        <taxon>Tracheophyta</taxon>
        <taxon>Spermatophyta</taxon>
        <taxon>Magnoliopsida</taxon>
        <taxon>eudicotyledons</taxon>
        <taxon>Gunneridae</taxon>
        <taxon>Pentapetalae</taxon>
        <taxon>rosids</taxon>
        <taxon>fabids</taxon>
        <taxon>Malpighiales</taxon>
        <taxon>Erythroxylaceae</taxon>
        <taxon>Erythroxylum</taxon>
    </lineage>
</organism>
<dbReference type="GO" id="GO:0004674">
    <property type="term" value="F:protein serine/threonine kinase activity"/>
    <property type="evidence" value="ECO:0007669"/>
    <property type="project" value="UniProtKB-KW"/>
</dbReference>
<evidence type="ECO:0000256" key="12">
    <source>
        <dbReference type="SAM" id="Phobius"/>
    </source>
</evidence>
<dbReference type="AlphaFoldDB" id="A0AAV8T420"/>
<feature type="domain" description="Protein kinase" evidence="13">
    <location>
        <begin position="519"/>
        <end position="797"/>
    </location>
</feature>
<feature type="domain" description="Bulb-type lectin" evidence="14">
    <location>
        <begin position="40"/>
        <end position="161"/>
    </location>
</feature>
<dbReference type="InterPro" id="IPR000719">
    <property type="entry name" value="Prot_kinase_dom"/>
</dbReference>
<reference evidence="16 17" key="1">
    <citation type="submission" date="2021-09" db="EMBL/GenBank/DDBJ databases">
        <title>Genomic insights and catalytic innovation underlie evolution of tropane alkaloids biosynthesis.</title>
        <authorList>
            <person name="Wang Y.-J."/>
            <person name="Tian T."/>
            <person name="Huang J.-P."/>
            <person name="Huang S.-X."/>
        </authorList>
    </citation>
    <scope>NUCLEOTIDE SEQUENCE [LARGE SCALE GENOMIC DNA]</scope>
    <source>
        <strain evidence="16">KIB-2018</strain>
        <tissue evidence="16">Leaf</tissue>
    </source>
</reference>
<evidence type="ECO:0000256" key="7">
    <source>
        <dbReference type="ARBA" id="ARBA00023157"/>
    </source>
</evidence>
<dbReference type="SUPFAM" id="SSF51110">
    <property type="entry name" value="alpha-D-mannose-specific plant lectins"/>
    <property type="match status" value="1"/>
</dbReference>
<name>A0AAV8T420_9ROSI</name>
<dbReference type="PANTHER" id="PTHR32444">
    <property type="entry name" value="BULB-TYPE LECTIN DOMAIN-CONTAINING PROTEIN"/>
    <property type="match status" value="1"/>
</dbReference>
<dbReference type="Gene3D" id="2.90.10.10">
    <property type="entry name" value="Bulb-type lectin domain"/>
    <property type="match status" value="1"/>
</dbReference>
<dbReference type="InterPro" id="IPR000858">
    <property type="entry name" value="S_locus_glycoprot_dom"/>
</dbReference>
<keyword evidence="12" id="KW-0472">Membrane</keyword>
<dbReference type="PANTHER" id="PTHR32444:SF118">
    <property type="entry name" value="OS09G0551150 PROTEIN"/>
    <property type="match status" value="1"/>
</dbReference>
<dbReference type="InterPro" id="IPR003609">
    <property type="entry name" value="Pan_app"/>
</dbReference>
<dbReference type="FunFam" id="2.90.10.10:FF:000004">
    <property type="entry name" value="G-type lectin S-receptor-like serine/threonine-protein kinase"/>
    <property type="match status" value="1"/>
</dbReference>
<dbReference type="InterPro" id="IPR011009">
    <property type="entry name" value="Kinase-like_dom_sf"/>
</dbReference>
<sequence>MCLYIIKILLKYFVNKKKFSTHPIKPALRTHRFPCPWESADKMIPGQSINDSQTMVSEGGKFELGFFSRGDPSVRYLGIWYKSIPIQTVVWVANRDSPLVNSSGTLTFTVDGNVVLLNQTKDLLWSSSSSHAVRSPVARLLDTGNFILRDDSDNNKNNFLWQSFDYPFDTLLAGMKLGWSKKSDLNWHLTSWKSSNDPSSGDYTYSVDPGGLPQLVLRKGSTEQFRSGPWYGNQFSGMPALMTNPVFQPTFVSSGDNVYYSYNIMNNLTSRFVLSPSGLVQHFSWNDRLSSWNLLFTVQQDRCDTYGLCGDYGVCDINNPTICSCMKGFQPRSPRDWEVMDWSGGCIPVDPQICGNKEGFMKMAGLKLPDASEFRVNVSISTGDCKAECLKNCTCVAYAKLDIEDTGNSCVTWSRGLIDVRKVAEFGQDLYVRVAASELEADAAVHIKQKNVAIAVSISLSAALIILILIGSFVAWTNRRTRENQPNNEVNINRIESQREDLELPVYEFTTIQLATNNFSAANKIGEGGFGPVYKGELQYGQEVAVKRQRENSGQGLREFKNEVILISKLQHRNLVKLLGCCIHGEDRMLIYEYMPKGSLDSFIFDETMRPLLKWKKRVDIIVGIARGVLYLHRDSRLRIIHRDLKAGNVLLDSELNPKISDFGMAKLFGGDQVEGNTKRIVGTYGYMPPEYAIDGHFSLKSDVFSFGVILLETVSGKRNRGFFHLDHKLNLLGHAWKLWNEGKALELVDQLLECEFSDTEAMRCIQVGLLCVQQRPEDRPTMASVLLMLDAEDTFLPDPRRPGFCAERCLSETESSSLGKLISNELTVTLSEGR</sequence>
<dbReference type="GO" id="GO:0048544">
    <property type="term" value="P:recognition of pollen"/>
    <property type="evidence" value="ECO:0007669"/>
    <property type="project" value="InterPro"/>
</dbReference>
<dbReference type="CDD" id="cd00028">
    <property type="entry name" value="B_lectin"/>
    <property type="match status" value="1"/>
</dbReference>
<evidence type="ECO:0000256" key="10">
    <source>
        <dbReference type="ARBA" id="ARBA00048679"/>
    </source>
</evidence>
<dbReference type="EMBL" id="JAIWQS010000006">
    <property type="protein sequence ID" value="KAJ8761500.1"/>
    <property type="molecule type" value="Genomic_DNA"/>
</dbReference>
<evidence type="ECO:0000256" key="4">
    <source>
        <dbReference type="ARBA" id="ARBA00022741"/>
    </source>
</evidence>
<evidence type="ECO:0000259" key="13">
    <source>
        <dbReference type="PROSITE" id="PS50011"/>
    </source>
</evidence>
<keyword evidence="2 11" id="KW-0808">Transferase</keyword>
<dbReference type="CDD" id="cd01098">
    <property type="entry name" value="PAN_AP_plant"/>
    <property type="match status" value="1"/>
</dbReference>
<evidence type="ECO:0000256" key="8">
    <source>
        <dbReference type="ARBA" id="ARBA00023180"/>
    </source>
</evidence>
<evidence type="ECO:0000313" key="17">
    <source>
        <dbReference type="Proteomes" id="UP001159364"/>
    </source>
</evidence>
<dbReference type="Gene3D" id="3.50.4.10">
    <property type="entry name" value="Hepatocyte Growth Factor"/>
    <property type="match status" value="1"/>
</dbReference>
<dbReference type="EC" id="2.7.11.1" evidence="11"/>
<dbReference type="PROSITE" id="PS50927">
    <property type="entry name" value="BULB_LECTIN"/>
    <property type="match status" value="1"/>
</dbReference>
<dbReference type="CDD" id="cd14066">
    <property type="entry name" value="STKc_IRAK"/>
    <property type="match status" value="1"/>
</dbReference>
<keyword evidence="5 11" id="KW-0418">Kinase</keyword>
<dbReference type="InterPro" id="IPR001245">
    <property type="entry name" value="Ser-Thr/Tyr_kinase_cat_dom"/>
</dbReference>
<dbReference type="Pfam" id="PF08276">
    <property type="entry name" value="PAN_2"/>
    <property type="match status" value="1"/>
</dbReference>
<comment type="caution">
    <text evidence="16">The sequence shown here is derived from an EMBL/GenBank/DDBJ whole genome shotgun (WGS) entry which is preliminary data.</text>
</comment>
<keyword evidence="17" id="KW-1185">Reference proteome</keyword>
<keyword evidence="4 11" id="KW-0547">Nucleotide-binding</keyword>
<comment type="catalytic activity">
    <reaction evidence="9 11">
        <text>L-threonyl-[protein] + ATP = O-phospho-L-threonyl-[protein] + ADP + H(+)</text>
        <dbReference type="Rhea" id="RHEA:46608"/>
        <dbReference type="Rhea" id="RHEA-COMP:11060"/>
        <dbReference type="Rhea" id="RHEA-COMP:11605"/>
        <dbReference type="ChEBI" id="CHEBI:15378"/>
        <dbReference type="ChEBI" id="CHEBI:30013"/>
        <dbReference type="ChEBI" id="CHEBI:30616"/>
        <dbReference type="ChEBI" id="CHEBI:61977"/>
        <dbReference type="ChEBI" id="CHEBI:456216"/>
        <dbReference type="EC" id="2.7.11.1"/>
    </reaction>
</comment>
<comment type="catalytic activity">
    <reaction evidence="10 11">
        <text>L-seryl-[protein] + ATP = O-phospho-L-seryl-[protein] + ADP + H(+)</text>
        <dbReference type="Rhea" id="RHEA:17989"/>
        <dbReference type="Rhea" id="RHEA-COMP:9863"/>
        <dbReference type="Rhea" id="RHEA-COMP:11604"/>
        <dbReference type="ChEBI" id="CHEBI:15378"/>
        <dbReference type="ChEBI" id="CHEBI:29999"/>
        <dbReference type="ChEBI" id="CHEBI:30616"/>
        <dbReference type="ChEBI" id="CHEBI:83421"/>
        <dbReference type="ChEBI" id="CHEBI:456216"/>
        <dbReference type="EC" id="2.7.11.1"/>
    </reaction>
</comment>
<dbReference type="InterPro" id="IPR024171">
    <property type="entry name" value="SRK-like_kinase"/>
</dbReference>
<dbReference type="Pfam" id="PF07714">
    <property type="entry name" value="PK_Tyr_Ser-Thr"/>
    <property type="match status" value="1"/>
</dbReference>